<protein>
    <submittedName>
        <fullName evidence="1">Uncharacterized protein</fullName>
    </submittedName>
</protein>
<comment type="caution">
    <text evidence="1">The sequence shown here is derived from an EMBL/GenBank/DDBJ whole genome shotgun (WGS) entry which is preliminary data.</text>
</comment>
<sequence length="143" mass="15429">MEPYQRWRCSYDDKAAVVAGQRVGSGQRGGLGGGGSSYSPRALGPRRYATEKAISPQHCCAINHCGIKKRSILIARHGQEASSDSISLLNSAGLLCGPGLFGKNGLRSPRGRRRARPAPAYVFVSFVESFARPQREQIPMAVQ</sequence>
<gene>
    <name evidence="1" type="ORF">EVAR_18842_1</name>
</gene>
<dbReference type="EMBL" id="BGZK01000192">
    <property type="protein sequence ID" value="GBP27365.1"/>
    <property type="molecule type" value="Genomic_DNA"/>
</dbReference>
<accession>A0A4C1ULR6</accession>
<reference evidence="1 2" key="1">
    <citation type="journal article" date="2019" name="Commun. Biol.">
        <title>The bagworm genome reveals a unique fibroin gene that provides high tensile strength.</title>
        <authorList>
            <person name="Kono N."/>
            <person name="Nakamura H."/>
            <person name="Ohtoshi R."/>
            <person name="Tomita M."/>
            <person name="Numata K."/>
            <person name="Arakawa K."/>
        </authorList>
    </citation>
    <scope>NUCLEOTIDE SEQUENCE [LARGE SCALE GENOMIC DNA]</scope>
</reference>
<dbReference type="AlphaFoldDB" id="A0A4C1ULR6"/>
<proteinExistence type="predicted"/>
<dbReference type="Proteomes" id="UP000299102">
    <property type="component" value="Unassembled WGS sequence"/>
</dbReference>
<keyword evidence="2" id="KW-1185">Reference proteome</keyword>
<evidence type="ECO:0000313" key="2">
    <source>
        <dbReference type="Proteomes" id="UP000299102"/>
    </source>
</evidence>
<organism evidence="1 2">
    <name type="scientific">Eumeta variegata</name>
    <name type="common">Bagworm moth</name>
    <name type="synonym">Eumeta japonica</name>
    <dbReference type="NCBI Taxonomy" id="151549"/>
    <lineage>
        <taxon>Eukaryota</taxon>
        <taxon>Metazoa</taxon>
        <taxon>Ecdysozoa</taxon>
        <taxon>Arthropoda</taxon>
        <taxon>Hexapoda</taxon>
        <taxon>Insecta</taxon>
        <taxon>Pterygota</taxon>
        <taxon>Neoptera</taxon>
        <taxon>Endopterygota</taxon>
        <taxon>Lepidoptera</taxon>
        <taxon>Glossata</taxon>
        <taxon>Ditrysia</taxon>
        <taxon>Tineoidea</taxon>
        <taxon>Psychidae</taxon>
        <taxon>Oiketicinae</taxon>
        <taxon>Eumeta</taxon>
    </lineage>
</organism>
<evidence type="ECO:0000313" key="1">
    <source>
        <dbReference type="EMBL" id="GBP27365.1"/>
    </source>
</evidence>
<name>A0A4C1ULR6_EUMVA</name>